<dbReference type="EMBL" id="MTYJ01000036">
    <property type="protein sequence ID" value="OQV19747.1"/>
    <property type="molecule type" value="Genomic_DNA"/>
</dbReference>
<accession>A0A1W0WX23</accession>
<gene>
    <name evidence="2" type="ORF">BV898_06286</name>
</gene>
<reference evidence="3" key="1">
    <citation type="submission" date="2017-01" db="EMBL/GenBank/DDBJ databases">
        <title>Comparative genomics of anhydrobiosis in the tardigrade Hypsibius dujardini.</title>
        <authorList>
            <person name="Yoshida Y."/>
            <person name="Koutsovoulos G."/>
            <person name="Laetsch D."/>
            <person name="Stevens L."/>
            <person name="Kumar S."/>
            <person name="Horikawa D."/>
            <person name="Ishino K."/>
            <person name="Komine S."/>
            <person name="Tomita M."/>
            <person name="Blaxter M."/>
            <person name="Arakawa K."/>
        </authorList>
    </citation>
    <scope>NUCLEOTIDE SEQUENCE [LARGE SCALE GENOMIC DNA]</scope>
    <source>
        <strain evidence="3">Z151</strain>
    </source>
</reference>
<name>A0A1W0WX23_HYPEX</name>
<feature type="chain" id="PRO_5012845441" evidence="1">
    <location>
        <begin position="25"/>
        <end position="102"/>
    </location>
</feature>
<evidence type="ECO:0000256" key="1">
    <source>
        <dbReference type="SAM" id="SignalP"/>
    </source>
</evidence>
<evidence type="ECO:0000313" key="3">
    <source>
        <dbReference type="Proteomes" id="UP000192578"/>
    </source>
</evidence>
<evidence type="ECO:0000313" key="2">
    <source>
        <dbReference type="EMBL" id="OQV19747.1"/>
    </source>
</evidence>
<comment type="caution">
    <text evidence="2">The sequence shown here is derived from an EMBL/GenBank/DDBJ whole genome shotgun (WGS) entry which is preliminary data.</text>
</comment>
<feature type="signal peptide" evidence="1">
    <location>
        <begin position="1"/>
        <end position="24"/>
    </location>
</feature>
<sequence length="102" mass="11431">MVSRITSILLVVTVLLAVLDNTRAYDPRRRHQLRETFGPRTRNDPGAVRAGENVHALQKKRMLSKDPCRNARCGAGFTCVGDMFDVTAFNCKPTGNQAKWRS</sequence>
<dbReference type="AlphaFoldDB" id="A0A1W0WX23"/>
<dbReference type="Proteomes" id="UP000192578">
    <property type="component" value="Unassembled WGS sequence"/>
</dbReference>
<proteinExistence type="predicted"/>
<protein>
    <submittedName>
        <fullName evidence="2">Uncharacterized protein</fullName>
    </submittedName>
</protein>
<keyword evidence="3" id="KW-1185">Reference proteome</keyword>
<keyword evidence="1" id="KW-0732">Signal</keyword>
<organism evidence="2 3">
    <name type="scientific">Hypsibius exemplaris</name>
    <name type="common">Freshwater tardigrade</name>
    <dbReference type="NCBI Taxonomy" id="2072580"/>
    <lineage>
        <taxon>Eukaryota</taxon>
        <taxon>Metazoa</taxon>
        <taxon>Ecdysozoa</taxon>
        <taxon>Tardigrada</taxon>
        <taxon>Eutardigrada</taxon>
        <taxon>Parachela</taxon>
        <taxon>Hypsibioidea</taxon>
        <taxon>Hypsibiidae</taxon>
        <taxon>Hypsibius</taxon>
    </lineage>
</organism>